<keyword evidence="2" id="KW-0472">Membrane</keyword>
<dbReference type="OrthoDB" id="5975154at2759"/>
<dbReference type="Pfam" id="PF02931">
    <property type="entry name" value="Neur_chan_LBD"/>
    <property type="match status" value="1"/>
</dbReference>
<dbReference type="EnsemblMetazoa" id="PPA05434.1">
    <property type="protein sequence ID" value="PPA05434.1"/>
    <property type="gene ID" value="WBGene00094988"/>
</dbReference>
<dbReference type="GO" id="GO:0098662">
    <property type="term" value="P:inorganic cation transmembrane transport"/>
    <property type="evidence" value="ECO:0000318"/>
    <property type="project" value="GO_Central"/>
</dbReference>
<dbReference type="GO" id="GO:0045202">
    <property type="term" value="C:synapse"/>
    <property type="evidence" value="ECO:0000318"/>
    <property type="project" value="GO_Central"/>
</dbReference>
<dbReference type="GO" id="GO:0005886">
    <property type="term" value="C:plasma membrane"/>
    <property type="evidence" value="ECO:0000318"/>
    <property type="project" value="GO_Central"/>
</dbReference>
<dbReference type="InterPro" id="IPR036734">
    <property type="entry name" value="Neur_chan_lig-bd_sf"/>
</dbReference>
<reference evidence="4" key="1">
    <citation type="journal article" date="2008" name="Nat. Genet.">
        <title>The Pristionchus pacificus genome provides a unique perspective on nematode lifestyle and parasitism.</title>
        <authorList>
            <person name="Dieterich C."/>
            <person name="Clifton S.W."/>
            <person name="Schuster L.N."/>
            <person name="Chinwalla A."/>
            <person name="Delehaunty K."/>
            <person name="Dinkelacker I."/>
            <person name="Fulton L."/>
            <person name="Fulton R."/>
            <person name="Godfrey J."/>
            <person name="Minx P."/>
            <person name="Mitreva M."/>
            <person name="Roeseler W."/>
            <person name="Tian H."/>
            <person name="Witte H."/>
            <person name="Yang S.P."/>
            <person name="Wilson R.K."/>
            <person name="Sommer R.J."/>
        </authorList>
    </citation>
    <scope>NUCLEOTIDE SEQUENCE [LARGE SCALE GENOMIC DNA]</scope>
    <source>
        <strain evidence="4">PS312</strain>
    </source>
</reference>
<dbReference type="GO" id="GO:0043005">
    <property type="term" value="C:neuron projection"/>
    <property type="evidence" value="ECO:0000318"/>
    <property type="project" value="GO_Central"/>
</dbReference>
<dbReference type="SUPFAM" id="SSF63712">
    <property type="entry name" value="Nicotinic receptor ligand binding domain-like"/>
    <property type="match status" value="1"/>
</dbReference>
<dbReference type="GO" id="GO:0042391">
    <property type="term" value="P:regulation of membrane potential"/>
    <property type="evidence" value="ECO:0000318"/>
    <property type="project" value="GO_Central"/>
</dbReference>
<evidence type="ECO:0000256" key="1">
    <source>
        <dbReference type="ARBA" id="ARBA00004141"/>
    </source>
</evidence>
<dbReference type="InterPro" id="IPR018000">
    <property type="entry name" value="Neurotransmitter_ion_chnl_CS"/>
</dbReference>
<dbReference type="PROSITE" id="PS00236">
    <property type="entry name" value="NEUROTR_ION_CHANNEL"/>
    <property type="match status" value="1"/>
</dbReference>
<accession>A0A2A6CRH5</accession>
<dbReference type="GO" id="GO:0034220">
    <property type="term" value="P:monoatomic ion transmembrane transport"/>
    <property type="evidence" value="ECO:0000318"/>
    <property type="project" value="GO_Central"/>
</dbReference>
<dbReference type="Gene3D" id="2.70.170.10">
    <property type="entry name" value="Neurotransmitter-gated ion-channel ligand-binding domain"/>
    <property type="match status" value="1"/>
</dbReference>
<protein>
    <submittedName>
        <fullName evidence="3">Transmembrane ion channel</fullName>
    </submittedName>
</protein>
<comment type="subcellular location">
    <subcellularLocation>
        <location evidence="1">Membrane</location>
        <topology evidence="1">Multi-pass membrane protein</topology>
    </subcellularLocation>
</comment>
<dbReference type="InterPro" id="IPR006201">
    <property type="entry name" value="Neur_channel"/>
</dbReference>
<gene>
    <name evidence="3" type="primary">WBGene00094988</name>
</gene>
<reference evidence="3" key="2">
    <citation type="submission" date="2022-06" db="UniProtKB">
        <authorList>
            <consortium name="EnsemblMetazoa"/>
        </authorList>
    </citation>
    <scope>IDENTIFICATION</scope>
    <source>
        <strain evidence="3">PS312</strain>
    </source>
</reference>
<dbReference type="GO" id="GO:0004888">
    <property type="term" value="F:transmembrane signaling receptor activity"/>
    <property type="evidence" value="ECO:0007669"/>
    <property type="project" value="InterPro"/>
</dbReference>
<dbReference type="GO" id="GO:0005892">
    <property type="term" value="C:acetylcholine-gated channel complex"/>
    <property type="evidence" value="ECO:0000318"/>
    <property type="project" value="GO_Central"/>
</dbReference>
<accession>A0A8R1U6J3</accession>
<dbReference type="PANTHER" id="PTHR18945">
    <property type="entry name" value="NEUROTRANSMITTER GATED ION CHANNEL"/>
    <property type="match status" value="1"/>
</dbReference>
<name>A0A2A6CRH5_PRIPA</name>
<evidence type="ECO:0000256" key="2">
    <source>
        <dbReference type="ARBA" id="ARBA00023136"/>
    </source>
</evidence>
<evidence type="ECO:0000313" key="3">
    <source>
        <dbReference type="EnsemblMetazoa" id="PPA05434.1"/>
    </source>
</evidence>
<dbReference type="GO" id="GO:0022848">
    <property type="term" value="F:acetylcholine-gated monoatomic cation-selective channel activity"/>
    <property type="evidence" value="ECO:0000318"/>
    <property type="project" value="GO_Central"/>
</dbReference>
<dbReference type="GO" id="GO:0007268">
    <property type="term" value="P:chemical synaptic transmission"/>
    <property type="evidence" value="ECO:0000318"/>
    <property type="project" value="GO_Central"/>
</dbReference>
<proteinExistence type="predicted"/>
<dbReference type="GO" id="GO:0098794">
    <property type="term" value="C:postsynapse"/>
    <property type="evidence" value="ECO:0007669"/>
    <property type="project" value="GOC"/>
</dbReference>
<dbReference type="InterPro" id="IPR006202">
    <property type="entry name" value="Neur_chan_lig-bd"/>
</dbReference>
<dbReference type="AlphaFoldDB" id="A0A2A6CRH5"/>
<dbReference type="Proteomes" id="UP000005239">
    <property type="component" value="Unassembled WGS sequence"/>
</dbReference>
<evidence type="ECO:0000313" key="4">
    <source>
        <dbReference type="Proteomes" id="UP000005239"/>
    </source>
</evidence>
<keyword evidence="4" id="KW-1185">Reference proteome</keyword>
<sequence length="379" mass="43464">MLGNSFASSVLALSHMLHIPTADDIRSEIAALEYKTEQKILLIAYDKYERAQQNNEAFEWHIKVGAHVDHVEHLDELAESIDAHGSLHFRWTNEYYAWDTSVYPGDGHISRAVMDFGPTRPWLPRPTFKNGIFIGQEDFSHKRHFEHFLYEEASQLSINSTGSMVLSIPFSLRLPCNFDFTSFPNDENKCKMGFQMIDQLDVSFDRDAEISDLTSAMPNRRVGEFSYRFDIEHGRSWLAFDRFFGGSSYNMHEYVFEFVLKRASSSRYFYCLNLPLLCCALLTTFSLISPVRVALISLAVSLTCWIFTVITMSEMIPASSDGAPWIVIMAAMVLTQLIVVCLTKFSLAMASRYFLNRPRSTLIVPILNRRIVSKYKFVL</sequence>
<organism evidence="3 4">
    <name type="scientific">Pristionchus pacificus</name>
    <name type="common">Parasitic nematode worm</name>
    <dbReference type="NCBI Taxonomy" id="54126"/>
    <lineage>
        <taxon>Eukaryota</taxon>
        <taxon>Metazoa</taxon>
        <taxon>Ecdysozoa</taxon>
        <taxon>Nematoda</taxon>
        <taxon>Chromadorea</taxon>
        <taxon>Rhabditida</taxon>
        <taxon>Rhabditina</taxon>
        <taxon>Diplogasteromorpha</taxon>
        <taxon>Diplogasteroidea</taxon>
        <taxon>Neodiplogasteridae</taxon>
        <taxon>Pristionchus</taxon>
    </lineage>
</organism>